<dbReference type="InterPro" id="IPR001834">
    <property type="entry name" value="CBR-like"/>
</dbReference>
<evidence type="ECO:0000256" key="1">
    <source>
        <dbReference type="ARBA" id="ARBA00001974"/>
    </source>
</evidence>
<dbReference type="PRINTS" id="PR00406">
    <property type="entry name" value="CYTB5RDTASE"/>
</dbReference>
<feature type="compositionally biased region" description="Polar residues" evidence="7">
    <location>
        <begin position="23"/>
        <end position="34"/>
    </location>
</feature>
<organism evidence="8">
    <name type="scientific">Melanopsichium pennsylvanicum 4</name>
    <dbReference type="NCBI Taxonomy" id="1398559"/>
    <lineage>
        <taxon>Eukaryota</taxon>
        <taxon>Fungi</taxon>
        <taxon>Dikarya</taxon>
        <taxon>Basidiomycota</taxon>
        <taxon>Ustilaginomycotina</taxon>
        <taxon>Ustilaginomycetes</taxon>
        <taxon>Ustilaginales</taxon>
        <taxon>Ustilaginaceae</taxon>
        <taxon>Melanopsichium</taxon>
    </lineage>
</organism>
<dbReference type="CDD" id="cd06183">
    <property type="entry name" value="cyt_b5_reduct_like"/>
    <property type="match status" value="1"/>
</dbReference>
<dbReference type="GO" id="GO:0016491">
    <property type="term" value="F:oxidoreductase activity"/>
    <property type="evidence" value="ECO:0007669"/>
    <property type="project" value="UniProtKB-KW"/>
</dbReference>
<dbReference type="AlphaFoldDB" id="A0A077R3Z5"/>
<evidence type="ECO:0000256" key="4">
    <source>
        <dbReference type="ARBA" id="ARBA00022827"/>
    </source>
</evidence>
<evidence type="ECO:0000256" key="2">
    <source>
        <dbReference type="ARBA" id="ARBA00006105"/>
    </source>
</evidence>
<dbReference type="PANTHER" id="PTHR19370:SF184">
    <property type="entry name" value="NADH-CYTOCHROME B5 REDUCTASE-LIKE"/>
    <property type="match status" value="1"/>
</dbReference>
<proteinExistence type="inferred from homology"/>
<keyword evidence="4 6" id="KW-0274">FAD</keyword>
<protein>
    <submittedName>
        <fullName evidence="8">Related to CYC2-cytochrome-c mitochondrial import factor</fullName>
    </submittedName>
</protein>
<evidence type="ECO:0000256" key="5">
    <source>
        <dbReference type="ARBA" id="ARBA00023002"/>
    </source>
</evidence>
<dbReference type="InterPro" id="IPR039261">
    <property type="entry name" value="FNR_nucleotide-bd"/>
</dbReference>
<feature type="binding site" evidence="6">
    <location>
        <position position="263"/>
    </location>
    <ligand>
        <name>FAD</name>
        <dbReference type="ChEBI" id="CHEBI:57692"/>
    </ligand>
</feature>
<accession>A0A077R3Z5</accession>
<evidence type="ECO:0000256" key="7">
    <source>
        <dbReference type="SAM" id="MobiDB-lite"/>
    </source>
</evidence>
<dbReference type="PANTHER" id="PTHR19370">
    <property type="entry name" value="NADH-CYTOCHROME B5 REDUCTASE"/>
    <property type="match status" value="1"/>
</dbReference>
<evidence type="ECO:0000256" key="3">
    <source>
        <dbReference type="ARBA" id="ARBA00022630"/>
    </source>
</evidence>
<reference evidence="8" key="1">
    <citation type="journal article" date="2014" name="Genome Biol. Evol.">
        <title>Gene Loss Rather Than Gene Gain Is Associated with a Host Jump from Monocots to Dicots in the Smut Fungus Melanopsichium pennsylvanicum.</title>
        <authorList>
            <person name="Sharma R."/>
            <person name="Mishra B."/>
            <person name="Runge F."/>
            <person name="Thines M."/>
        </authorList>
    </citation>
    <scope>NUCLEOTIDE SEQUENCE</scope>
    <source>
        <strain evidence="8">4</strain>
    </source>
</reference>
<dbReference type="EMBL" id="HG529513">
    <property type="protein sequence ID" value="CDI51614.1"/>
    <property type="molecule type" value="Genomic_DNA"/>
</dbReference>
<name>A0A077R3Z5_9BASI</name>
<keyword evidence="5" id="KW-0560">Oxidoreductase</keyword>
<feature type="binding site" evidence="6">
    <location>
        <position position="207"/>
    </location>
    <ligand>
        <name>FAD</name>
        <dbReference type="ChEBI" id="CHEBI:57692"/>
    </ligand>
</feature>
<evidence type="ECO:0000256" key="6">
    <source>
        <dbReference type="PIRSR" id="PIRSR601834-1"/>
    </source>
</evidence>
<keyword evidence="3 6" id="KW-0285">Flavoprotein</keyword>
<comment type="similarity">
    <text evidence="2">Belongs to the flavoprotein pyridine nucleotide cytochrome reductase family.</text>
</comment>
<dbReference type="Gene3D" id="2.40.30.10">
    <property type="entry name" value="Translation factors"/>
    <property type="match status" value="1"/>
</dbReference>
<feature type="region of interest" description="Disordered" evidence="7">
    <location>
        <begin position="20"/>
        <end position="51"/>
    </location>
</feature>
<sequence length="467" mass="50205">MRRLEPSIFAVPLAISPTRRTLHTSSRGNEQLHLSPTSPGSSSSSSSGAKASSTSGPLSYINMILASAAIVLAMPPALELYSTFTGTNPSGSKSTSISGKLEPYTHHPLPLANSSYYPDPHTASVHKLLQIALPASASASASASFFSSTPVNDIKQRLRIRSVYIKEPALVIERAYTPLYDTLPGSNAASLKDATKQEKQVLDLIVKRYPDGELGKMLHRTQPNPSLAQIEVRGPVDTWTFNRDGRGSVPDRIVMVVGGTGVTPAYQLLTNVYGRPNHASDGLTESDMRVQVLPKIDVLYATKDLENALLLPQLHAIANSNKDNVNVKVFAERLSNPKRFTPADSASIGQLIPTTSSLNSASLVSWIPFLNQIGSSSHPKLQLTSEHSEVKIPVYQGRITQQHLETACLAQQQETGSKVGRTLVLVSGPDGMVDAIAGPKSRDGQTQGQLKGILNKIGLKHDDVFKL</sequence>
<evidence type="ECO:0000313" key="8">
    <source>
        <dbReference type="EMBL" id="CDI51614.1"/>
    </source>
</evidence>
<dbReference type="Gene3D" id="3.40.50.80">
    <property type="entry name" value="Nucleotide-binding domain of ferredoxin-NADP reductase (FNR) module"/>
    <property type="match status" value="1"/>
</dbReference>
<feature type="binding site" evidence="6">
    <location>
        <position position="205"/>
    </location>
    <ligand>
        <name>FAD</name>
        <dbReference type="ChEBI" id="CHEBI:57692"/>
    </ligand>
</feature>
<feature type="compositionally biased region" description="Low complexity" evidence="7">
    <location>
        <begin position="35"/>
        <end position="51"/>
    </location>
</feature>
<dbReference type="SUPFAM" id="SSF52343">
    <property type="entry name" value="Ferredoxin reductase-like, C-terminal NADP-linked domain"/>
    <property type="match status" value="1"/>
</dbReference>
<comment type="cofactor">
    <cofactor evidence="1 6">
        <name>FAD</name>
        <dbReference type="ChEBI" id="CHEBI:57692"/>
    </cofactor>
</comment>